<feature type="compositionally biased region" description="Basic and acidic residues" evidence="1">
    <location>
        <begin position="73"/>
        <end position="86"/>
    </location>
</feature>
<protein>
    <recommendedName>
        <fullName evidence="2">SPOR domain-containing protein</fullName>
    </recommendedName>
</protein>
<name>A0A2J7TDJ9_METSI</name>
<feature type="compositionally biased region" description="Basic and acidic residues" evidence="1">
    <location>
        <begin position="127"/>
        <end position="138"/>
    </location>
</feature>
<proteinExistence type="predicted"/>
<evidence type="ECO:0000259" key="2">
    <source>
        <dbReference type="PROSITE" id="PS51724"/>
    </source>
</evidence>
<dbReference type="OrthoDB" id="7338235at2"/>
<organism evidence="3 4">
    <name type="scientific">Methylocella silvestris</name>
    <dbReference type="NCBI Taxonomy" id="199596"/>
    <lineage>
        <taxon>Bacteria</taxon>
        <taxon>Pseudomonadati</taxon>
        <taxon>Pseudomonadota</taxon>
        <taxon>Alphaproteobacteria</taxon>
        <taxon>Hyphomicrobiales</taxon>
        <taxon>Beijerinckiaceae</taxon>
        <taxon>Methylocella</taxon>
    </lineage>
</organism>
<dbReference type="Pfam" id="PF05036">
    <property type="entry name" value="SPOR"/>
    <property type="match status" value="1"/>
</dbReference>
<dbReference type="EMBL" id="PDZR01000023">
    <property type="protein sequence ID" value="PNG24819.1"/>
    <property type="molecule type" value="Genomic_DNA"/>
</dbReference>
<dbReference type="InterPro" id="IPR036680">
    <property type="entry name" value="SPOR-like_sf"/>
</dbReference>
<evidence type="ECO:0000256" key="1">
    <source>
        <dbReference type="SAM" id="MobiDB-lite"/>
    </source>
</evidence>
<gene>
    <name evidence="3" type="ORF">CR492_16490</name>
</gene>
<reference evidence="3 4" key="1">
    <citation type="submission" date="2017-10" db="EMBL/GenBank/DDBJ databases">
        <title>Genome announcement of Methylocella silvestris TVC from permafrost.</title>
        <authorList>
            <person name="Wang J."/>
            <person name="Geng K."/>
            <person name="Ul-Haque F."/>
            <person name="Crombie A.T."/>
            <person name="Street L.E."/>
            <person name="Wookey P.A."/>
            <person name="Murrell J.C."/>
            <person name="Pratscher J."/>
        </authorList>
    </citation>
    <scope>NUCLEOTIDE SEQUENCE [LARGE SCALE GENOMIC DNA]</scope>
    <source>
        <strain evidence="3 4">TVC</strain>
    </source>
</reference>
<evidence type="ECO:0000313" key="3">
    <source>
        <dbReference type="EMBL" id="PNG24819.1"/>
    </source>
</evidence>
<dbReference type="AlphaFoldDB" id="A0A2J7TDJ9"/>
<dbReference type="PROSITE" id="PS51724">
    <property type="entry name" value="SPOR"/>
    <property type="match status" value="1"/>
</dbReference>
<feature type="region of interest" description="Disordered" evidence="1">
    <location>
        <begin position="268"/>
        <end position="293"/>
    </location>
</feature>
<sequence>MFCPALCPLAEWRREGRMSMRETVAKRRPMIDLEQFEKRLRQTNPPSRTDDDPLAELARFAGDRDDPYKAVFEHKAARPTIEDRDAQGGYETQAEHDSWPQAEPDPFDPRHPYASAAYAPESGDFPHPGERQRDRDEGISNYSAPFDQTQEWRYQEEAPYAAPDYEAEPRSRRPLYIMAAIIIAGIGGIGATFALKGGSSSHTIASIKAVDGPVKVQPETTGGVDSPNQNASILDRTPQASPVAVADGSEQPVDLSRMPDRAPRVIAMNGSGSGAASVAAPPPPGRAQAPQGGEERSIANLIEPKRVKTVSVRPDGSVIANDPIAAAAAAPAPEHHSATVAAKPATPKTTTRAATTPKPAAPGDVAINAAAKPAGKARAIEVASADAQAAPAAGGGYAAQLAAPTSEAEARDIQGKLIKKYGAQIAGFHPSIRKAVSGDKTVYRVRSVGLSKEDATSLCQKVQGAGGACFVAKN</sequence>
<dbReference type="InterPro" id="IPR007730">
    <property type="entry name" value="SPOR-like_dom"/>
</dbReference>
<feature type="region of interest" description="Disordered" evidence="1">
    <location>
        <begin position="215"/>
        <end position="256"/>
    </location>
</feature>
<feature type="region of interest" description="Disordered" evidence="1">
    <location>
        <begin position="327"/>
        <end position="364"/>
    </location>
</feature>
<comment type="caution">
    <text evidence="3">The sequence shown here is derived from an EMBL/GenBank/DDBJ whole genome shotgun (WGS) entry which is preliminary data.</text>
</comment>
<feature type="region of interest" description="Disordered" evidence="1">
    <location>
        <begin position="73"/>
        <end position="146"/>
    </location>
</feature>
<dbReference type="Gene3D" id="3.30.70.1070">
    <property type="entry name" value="Sporulation related repeat"/>
    <property type="match status" value="1"/>
</dbReference>
<evidence type="ECO:0000313" key="4">
    <source>
        <dbReference type="Proteomes" id="UP000236286"/>
    </source>
</evidence>
<accession>A0A2J7TDJ9</accession>
<dbReference type="GO" id="GO:0042834">
    <property type="term" value="F:peptidoglycan binding"/>
    <property type="evidence" value="ECO:0007669"/>
    <property type="project" value="InterPro"/>
</dbReference>
<dbReference type="Proteomes" id="UP000236286">
    <property type="component" value="Unassembled WGS sequence"/>
</dbReference>
<feature type="domain" description="SPOR" evidence="2">
    <location>
        <begin position="391"/>
        <end position="474"/>
    </location>
</feature>